<dbReference type="EMBL" id="UINC01200347">
    <property type="protein sequence ID" value="SVE19190.1"/>
    <property type="molecule type" value="Genomic_DNA"/>
</dbReference>
<accession>A0A383BHB8</accession>
<feature type="transmembrane region" description="Helical" evidence="1">
    <location>
        <begin position="50"/>
        <end position="73"/>
    </location>
</feature>
<protein>
    <submittedName>
        <fullName evidence="2">Uncharacterized protein</fullName>
    </submittedName>
</protein>
<evidence type="ECO:0000313" key="2">
    <source>
        <dbReference type="EMBL" id="SVE19190.1"/>
    </source>
</evidence>
<keyword evidence="1" id="KW-1133">Transmembrane helix</keyword>
<gene>
    <name evidence="2" type="ORF">METZ01_LOCUS472044</name>
</gene>
<evidence type="ECO:0000256" key="1">
    <source>
        <dbReference type="SAM" id="Phobius"/>
    </source>
</evidence>
<keyword evidence="1" id="KW-0472">Membrane</keyword>
<organism evidence="2">
    <name type="scientific">marine metagenome</name>
    <dbReference type="NCBI Taxonomy" id="408172"/>
    <lineage>
        <taxon>unclassified sequences</taxon>
        <taxon>metagenomes</taxon>
        <taxon>ecological metagenomes</taxon>
    </lineage>
</organism>
<sequence>MQFVPSGRRPAAIQRTGNPVTAYMTYSKRFGHPVKSTDMWIRLNRYNRRFLLLVFALTLGMSVVPNLSAVNLFGDDAGIEVTEISA</sequence>
<keyword evidence="1" id="KW-0812">Transmembrane</keyword>
<dbReference type="AlphaFoldDB" id="A0A383BHB8"/>
<proteinExistence type="predicted"/>
<feature type="non-terminal residue" evidence="2">
    <location>
        <position position="86"/>
    </location>
</feature>
<name>A0A383BHB8_9ZZZZ</name>
<reference evidence="2" key="1">
    <citation type="submission" date="2018-05" db="EMBL/GenBank/DDBJ databases">
        <authorList>
            <person name="Lanie J.A."/>
            <person name="Ng W.-L."/>
            <person name="Kazmierczak K.M."/>
            <person name="Andrzejewski T.M."/>
            <person name="Davidsen T.M."/>
            <person name="Wayne K.J."/>
            <person name="Tettelin H."/>
            <person name="Glass J.I."/>
            <person name="Rusch D."/>
            <person name="Podicherti R."/>
            <person name="Tsui H.-C.T."/>
            <person name="Winkler M.E."/>
        </authorList>
    </citation>
    <scope>NUCLEOTIDE SEQUENCE</scope>
</reference>